<dbReference type="AlphaFoldDB" id="A0A1G8DJJ9"/>
<dbReference type="Proteomes" id="UP000199623">
    <property type="component" value="Unassembled WGS sequence"/>
</dbReference>
<reference evidence="2" key="1">
    <citation type="submission" date="2016-10" db="EMBL/GenBank/DDBJ databases">
        <authorList>
            <person name="Varghese N."/>
            <person name="Submissions S."/>
        </authorList>
    </citation>
    <scope>NUCLEOTIDE SEQUENCE [LARGE SCALE GENOMIC DNA]</scope>
    <source>
        <strain evidence="2">CGMCC 4.3506</strain>
    </source>
</reference>
<organism evidence="1 2">
    <name type="scientific">Lentzea fradiae</name>
    <dbReference type="NCBI Taxonomy" id="200378"/>
    <lineage>
        <taxon>Bacteria</taxon>
        <taxon>Bacillati</taxon>
        <taxon>Actinomycetota</taxon>
        <taxon>Actinomycetes</taxon>
        <taxon>Pseudonocardiales</taxon>
        <taxon>Pseudonocardiaceae</taxon>
        <taxon>Lentzea</taxon>
    </lineage>
</organism>
<dbReference type="EMBL" id="FNCC01000030">
    <property type="protein sequence ID" value="SDH57812.1"/>
    <property type="molecule type" value="Genomic_DNA"/>
</dbReference>
<accession>A0A1G8DJJ9</accession>
<sequence length="40" mass="4475">MGVPFTLLSFPHRQHNDVAYFETSIKGESLELIAEAIAEL</sequence>
<proteinExistence type="predicted"/>
<gene>
    <name evidence="1" type="ORF">SAMN05216553_13023</name>
</gene>
<evidence type="ECO:0000313" key="1">
    <source>
        <dbReference type="EMBL" id="SDH57812.1"/>
    </source>
</evidence>
<evidence type="ECO:0000313" key="2">
    <source>
        <dbReference type="Proteomes" id="UP000199623"/>
    </source>
</evidence>
<protein>
    <submittedName>
        <fullName evidence="1">Uncharacterized protein</fullName>
    </submittedName>
</protein>
<keyword evidence="2" id="KW-1185">Reference proteome</keyword>
<name>A0A1G8DJJ9_9PSEU</name>